<feature type="DNA-binding region" description="OmpR/PhoB-type" evidence="3">
    <location>
        <begin position="135"/>
        <end position="234"/>
    </location>
</feature>
<dbReference type="SMART" id="SM00448">
    <property type="entry name" value="REC"/>
    <property type="match status" value="1"/>
</dbReference>
<dbReference type="InterPro" id="IPR011006">
    <property type="entry name" value="CheY-like_superfamily"/>
</dbReference>
<dbReference type="CDD" id="cd00383">
    <property type="entry name" value="trans_reg_C"/>
    <property type="match status" value="1"/>
</dbReference>
<evidence type="ECO:0000256" key="1">
    <source>
        <dbReference type="ARBA" id="ARBA00023125"/>
    </source>
</evidence>
<feature type="modified residue" description="4-aspartylphosphate" evidence="2">
    <location>
        <position position="55"/>
    </location>
</feature>
<evidence type="ECO:0000313" key="6">
    <source>
        <dbReference type="EMBL" id="MDQ8193988.1"/>
    </source>
</evidence>
<feature type="domain" description="OmpR/PhoB-type" evidence="5">
    <location>
        <begin position="135"/>
        <end position="234"/>
    </location>
</feature>
<organism evidence="6 7">
    <name type="scientific">Thalassobacterium sedimentorum</name>
    <dbReference type="NCBI Taxonomy" id="3041258"/>
    <lineage>
        <taxon>Bacteria</taxon>
        <taxon>Pseudomonadati</taxon>
        <taxon>Verrucomicrobiota</taxon>
        <taxon>Opitutia</taxon>
        <taxon>Puniceicoccales</taxon>
        <taxon>Coraliomargaritaceae</taxon>
        <taxon>Thalassobacterium</taxon>
    </lineage>
</organism>
<dbReference type="PROSITE" id="PS51755">
    <property type="entry name" value="OMPR_PHOB"/>
    <property type="match status" value="1"/>
</dbReference>
<reference evidence="6 7" key="1">
    <citation type="submission" date="2023-04" db="EMBL/GenBank/DDBJ databases">
        <title>A novel bacteria isolated from coastal sediment.</title>
        <authorList>
            <person name="Liu X.-J."/>
            <person name="Du Z.-J."/>
        </authorList>
    </citation>
    <scope>NUCLEOTIDE SEQUENCE [LARGE SCALE GENOMIC DNA]</scope>
    <source>
        <strain evidence="6 7">SDUM461004</strain>
    </source>
</reference>
<keyword evidence="2" id="KW-0597">Phosphoprotein</keyword>
<dbReference type="PANTHER" id="PTHR48111">
    <property type="entry name" value="REGULATOR OF RPOS"/>
    <property type="match status" value="1"/>
</dbReference>
<name>A0ABU1AK58_9BACT</name>
<dbReference type="SUPFAM" id="SSF46894">
    <property type="entry name" value="C-terminal effector domain of the bipartite response regulators"/>
    <property type="match status" value="1"/>
</dbReference>
<dbReference type="InterPro" id="IPR016032">
    <property type="entry name" value="Sig_transdc_resp-reg_C-effctor"/>
</dbReference>
<sequence>MADPKQILIAEDDASIRLILVDLLESEGYRVAVATQGEEALALFESTSPDLAILDIMMPRLSGYDVCRSIRKSDAALPIIMLSAKSEEIDKVLGLELGADDYMTKPFGVRELLARVSAALRRAANSTCANQSGAESPVYFGDIQLDRARRQLLRGDQELPLTQLEYKLLLAFIEHADRALSRDELLNAAWGIDYQGTTRTLDQHVSQLRHKIEPEPAKPRYLLTVHGYGYRYKPGELFDA</sequence>
<evidence type="ECO:0000259" key="4">
    <source>
        <dbReference type="PROSITE" id="PS50110"/>
    </source>
</evidence>
<dbReference type="Pfam" id="PF00072">
    <property type="entry name" value="Response_reg"/>
    <property type="match status" value="1"/>
</dbReference>
<evidence type="ECO:0000256" key="3">
    <source>
        <dbReference type="PROSITE-ProRule" id="PRU01091"/>
    </source>
</evidence>
<protein>
    <submittedName>
        <fullName evidence="6">Response regulator transcription factor</fullName>
    </submittedName>
</protein>
<gene>
    <name evidence="6" type="ORF">QEH59_06105</name>
</gene>
<dbReference type="RefSeq" id="WP_308984471.1">
    <property type="nucleotide sequence ID" value="NZ_JARXIC010000007.1"/>
</dbReference>
<dbReference type="InterPro" id="IPR036388">
    <property type="entry name" value="WH-like_DNA-bd_sf"/>
</dbReference>
<keyword evidence="7" id="KW-1185">Reference proteome</keyword>
<keyword evidence="1 3" id="KW-0238">DNA-binding</keyword>
<dbReference type="Gene3D" id="1.10.10.10">
    <property type="entry name" value="Winged helix-like DNA-binding domain superfamily/Winged helix DNA-binding domain"/>
    <property type="match status" value="1"/>
</dbReference>
<dbReference type="Pfam" id="PF00486">
    <property type="entry name" value="Trans_reg_C"/>
    <property type="match status" value="1"/>
</dbReference>
<evidence type="ECO:0000256" key="2">
    <source>
        <dbReference type="PROSITE-ProRule" id="PRU00169"/>
    </source>
</evidence>
<dbReference type="PANTHER" id="PTHR48111:SF11">
    <property type="entry name" value="TWO-COMPONENT RESPONSE REGULATOR"/>
    <property type="match status" value="1"/>
</dbReference>
<evidence type="ECO:0000313" key="7">
    <source>
        <dbReference type="Proteomes" id="UP001243717"/>
    </source>
</evidence>
<dbReference type="PROSITE" id="PS50110">
    <property type="entry name" value="RESPONSE_REGULATORY"/>
    <property type="match status" value="1"/>
</dbReference>
<comment type="caution">
    <text evidence="6">The sequence shown here is derived from an EMBL/GenBank/DDBJ whole genome shotgun (WGS) entry which is preliminary data.</text>
</comment>
<dbReference type="Proteomes" id="UP001243717">
    <property type="component" value="Unassembled WGS sequence"/>
</dbReference>
<dbReference type="CDD" id="cd17574">
    <property type="entry name" value="REC_OmpR"/>
    <property type="match status" value="1"/>
</dbReference>
<dbReference type="SMART" id="SM00862">
    <property type="entry name" value="Trans_reg_C"/>
    <property type="match status" value="1"/>
</dbReference>
<dbReference type="InterPro" id="IPR039420">
    <property type="entry name" value="WalR-like"/>
</dbReference>
<dbReference type="SUPFAM" id="SSF52172">
    <property type="entry name" value="CheY-like"/>
    <property type="match status" value="1"/>
</dbReference>
<dbReference type="Gene3D" id="3.40.50.2300">
    <property type="match status" value="1"/>
</dbReference>
<evidence type="ECO:0000259" key="5">
    <source>
        <dbReference type="PROSITE" id="PS51755"/>
    </source>
</evidence>
<dbReference type="EMBL" id="JARXIC010000007">
    <property type="protein sequence ID" value="MDQ8193988.1"/>
    <property type="molecule type" value="Genomic_DNA"/>
</dbReference>
<dbReference type="InterPro" id="IPR001867">
    <property type="entry name" value="OmpR/PhoB-type_DNA-bd"/>
</dbReference>
<accession>A0ABU1AK58</accession>
<feature type="domain" description="Response regulatory" evidence="4">
    <location>
        <begin position="6"/>
        <end position="120"/>
    </location>
</feature>
<dbReference type="Gene3D" id="6.10.250.690">
    <property type="match status" value="1"/>
</dbReference>
<dbReference type="InterPro" id="IPR001789">
    <property type="entry name" value="Sig_transdc_resp-reg_receiver"/>
</dbReference>
<proteinExistence type="predicted"/>